<dbReference type="GeneID" id="109486735"/>
<gene>
    <name evidence="2" type="primary">LOC109486735</name>
</gene>
<dbReference type="Proteomes" id="UP000515135">
    <property type="component" value="Unplaced"/>
</dbReference>
<keyword evidence="1" id="KW-1185">Reference proteome</keyword>
<accession>A0A6P5AW51</accession>
<name>A0A6P5AW51_BRABE</name>
<proteinExistence type="predicted"/>
<organism evidence="1 2">
    <name type="scientific">Branchiostoma belcheri</name>
    <name type="common">Amphioxus</name>
    <dbReference type="NCBI Taxonomy" id="7741"/>
    <lineage>
        <taxon>Eukaryota</taxon>
        <taxon>Metazoa</taxon>
        <taxon>Chordata</taxon>
        <taxon>Cephalochordata</taxon>
        <taxon>Leptocardii</taxon>
        <taxon>Amphioxiformes</taxon>
        <taxon>Branchiostomatidae</taxon>
        <taxon>Branchiostoma</taxon>
    </lineage>
</organism>
<dbReference type="PANTHER" id="PTHR31424">
    <property type="entry name" value="PROTEIN CBG23806"/>
    <property type="match status" value="1"/>
</dbReference>
<evidence type="ECO:0000313" key="2">
    <source>
        <dbReference type="RefSeq" id="XP_019646181.1"/>
    </source>
</evidence>
<dbReference type="RefSeq" id="XP_019646181.1">
    <property type="nucleotide sequence ID" value="XM_019790622.1"/>
</dbReference>
<reference evidence="2" key="1">
    <citation type="submission" date="2025-08" db="UniProtKB">
        <authorList>
            <consortium name="RefSeq"/>
        </authorList>
    </citation>
    <scope>IDENTIFICATION</scope>
    <source>
        <tissue evidence="2">Gonad</tissue>
    </source>
</reference>
<dbReference type="KEGG" id="bbel:109486735"/>
<dbReference type="PANTHER" id="PTHR31424:SF6">
    <property type="match status" value="1"/>
</dbReference>
<dbReference type="OrthoDB" id="10050996at2759"/>
<protein>
    <submittedName>
        <fullName evidence="2">Uncharacterized protein LOC109486735</fullName>
    </submittedName>
</protein>
<dbReference type="AlphaFoldDB" id="A0A6P5AW51"/>
<evidence type="ECO:0000313" key="1">
    <source>
        <dbReference type="Proteomes" id="UP000515135"/>
    </source>
</evidence>
<sequence>MLKDHAIQKLTSAAKIVAEELVEEHDFPLAVYTRAATVERRFKNLFQLFADCHVKYGHAGPMSQEDITSLDACIQTFMAYFRHTFPSATIPLKMHLLEDHVVGWIQRWGFGIGFHGEQGIESCHAIFNGLERSHSGIKDPERRLRATLEKHLLSVTPGRVGGVPEPKPRNVAE</sequence>